<gene>
    <name evidence="1" type="ORF">LCGC14_1140170</name>
</gene>
<sequence length="139" mass="16278">MSISSTDFEWYEEKRSCGQPKKQTVTFQRRTDRGGSHPPISFDMNLFNEPAKSFNYVLMGLNKEKSIMAIKPIEHKSQGSYKICFTKNGQREKIVPGRFLTKHCLWHAETTDYEPKFDKDRQILMVAIDKDKLVKNQQE</sequence>
<evidence type="ECO:0000313" key="1">
    <source>
        <dbReference type="EMBL" id="KKN00207.1"/>
    </source>
</evidence>
<organism evidence="1">
    <name type="scientific">marine sediment metagenome</name>
    <dbReference type="NCBI Taxonomy" id="412755"/>
    <lineage>
        <taxon>unclassified sequences</taxon>
        <taxon>metagenomes</taxon>
        <taxon>ecological metagenomes</taxon>
    </lineage>
</organism>
<reference evidence="1" key="1">
    <citation type="journal article" date="2015" name="Nature">
        <title>Complex archaea that bridge the gap between prokaryotes and eukaryotes.</title>
        <authorList>
            <person name="Spang A."/>
            <person name="Saw J.H."/>
            <person name="Jorgensen S.L."/>
            <person name="Zaremba-Niedzwiedzka K."/>
            <person name="Martijn J."/>
            <person name="Lind A.E."/>
            <person name="van Eijk R."/>
            <person name="Schleper C."/>
            <person name="Guy L."/>
            <person name="Ettema T.J."/>
        </authorList>
    </citation>
    <scope>NUCLEOTIDE SEQUENCE</scope>
</reference>
<protein>
    <submittedName>
        <fullName evidence="1">Uncharacterized protein</fullName>
    </submittedName>
</protein>
<accession>A0A0F9MLK1</accession>
<dbReference type="AlphaFoldDB" id="A0A0F9MLK1"/>
<comment type="caution">
    <text evidence="1">The sequence shown here is derived from an EMBL/GenBank/DDBJ whole genome shotgun (WGS) entry which is preliminary data.</text>
</comment>
<proteinExistence type="predicted"/>
<dbReference type="EMBL" id="LAZR01005403">
    <property type="protein sequence ID" value="KKN00207.1"/>
    <property type="molecule type" value="Genomic_DNA"/>
</dbReference>
<name>A0A0F9MLK1_9ZZZZ</name>